<dbReference type="InterPro" id="IPR050712">
    <property type="entry name" value="NAD(P)H-dep_reductase"/>
</dbReference>
<dbReference type="GO" id="GO:0016491">
    <property type="term" value="F:oxidoreductase activity"/>
    <property type="evidence" value="ECO:0007669"/>
    <property type="project" value="UniProtKB-KW"/>
</dbReference>
<dbReference type="InterPro" id="IPR029039">
    <property type="entry name" value="Flavoprotein-like_sf"/>
</dbReference>
<sequence>MHTDPKLTVAVIVGSTRPGRFGPTPAQWIAERAAEHPELGVDLIDLKEAALPETLGTESPGDTIPDNVRALGERLERADAFIVVTPVYNRGYPAALKTAIDWFYHEWSAKPVGFVSYGGVGGGLHAVEQLRQVFNEVHATTIRNTISFANFWERFDSEGQTVDNESATAAAKTFLDQLTWWARALRDARAKHPYAA</sequence>
<comment type="caution">
    <text evidence="2">The sequence shown here is derived from an EMBL/GenBank/DDBJ whole genome shotgun (WGS) entry which is preliminary data.</text>
</comment>
<protein>
    <submittedName>
        <fullName evidence="2">NAD(P)H-dependent oxidoreductase</fullName>
        <ecNumber evidence="2">1.-.-.-</ecNumber>
    </submittedName>
</protein>
<organism evidence="2 3">
    <name type="scientific">Lipingzhangella rawalii</name>
    <dbReference type="NCBI Taxonomy" id="2055835"/>
    <lineage>
        <taxon>Bacteria</taxon>
        <taxon>Bacillati</taxon>
        <taxon>Actinomycetota</taxon>
        <taxon>Actinomycetes</taxon>
        <taxon>Streptosporangiales</taxon>
        <taxon>Nocardiopsidaceae</taxon>
        <taxon>Lipingzhangella</taxon>
    </lineage>
</organism>
<dbReference type="PANTHER" id="PTHR30543">
    <property type="entry name" value="CHROMATE REDUCTASE"/>
    <property type="match status" value="1"/>
</dbReference>
<dbReference type="PANTHER" id="PTHR30543:SF21">
    <property type="entry name" value="NAD(P)H-DEPENDENT FMN REDUCTASE LOT6"/>
    <property type="match status" value="1"/>
</dbReference>
<evidence type="ECO:0000313" key="2">
    <source>
        <dbReference type="EMBL" id="MDS1270118.1"/>
    </source>
</evidence>
<feature type="domain" description="NADPH-dependent FMN reductase-like" evidence="1">
    <location>
        <begin position="8"/>
        <end position="152"/>
    </location>
</feature>
<dbReference type="EC" id="1.-.-.-" evidence="2"/>
<dbReference type="InterPro" id="IPR005025">
    <property type="entry name" value="FMN_Rdtase-like_dom"/>
</dbReference>
<reference evidence="3" key="1">
    <citation type="submission" date="2023-07" db="EMBL/GenBank/DDBJ databases">
        <title>Novel species in the genus Lipingzhangella isolated from Sambhar Salt Lake.</title>
        <authorList>
            <person name="Jiya N."/>
            <person name="Kajale S."/>
            <person name="Sharma A."/>
        </authorList>
    </citation>
    <scope>NUCLEOTIDE SEQUENCE [LARGE SCALE GENOMIC DNA]</scope>
    <source>
        <strain evidence="3">LS1_29</strain>
    </source>
</reference>
<accession>A0ABU2H485</accession>
<dbReference type="Pfam" id="PF03358">
    <property type="entry name" value="FMN_red"/>
    <property type="match status" value="1"/>
</dbReference>
<evidence type="ECO:0000313" key="3">
    <source>
        <dbReference type="Proteomes" id="UP001250214"/>
    </source>
</evidence>
<keyword evidence="3" id="KW-1185">Reference proteome</keyword>
<keyword evidence="2" id="KW-0560">Oxidoreductase</keyword>
<dbReference type="EMBL" id="JAVLVT010000003">
    <property type="protein sequence ID" value="MDS1270118.1"/>
    <property type="molecule type" value="Genomic_DNA"/>
</dbReference>
<dbReference type="SUPFAM" id="SSF52218">
    <property type="entry name" value="Flavoproteins"/>
    <property type="match status" value="1"/>
</dbReference>
<dbReference type="Proteomes" id="UP001250214">
    <property type="component" value="Unassembled WGS sequence"/>
</dbReference>
<dbReference type="Gene3D" id="3.40.50.360">
    <property type="match status" value="1"/>
</dbReference>
<evidence type="ECO:0000259" key="1">
    <source>
        <dbReference type="Pfam" id="PF03358"/>
    </source>
</evidence>
<name>A0ABU2H485_9ACTN</name>
<gene>
    <name evidence="2" type="ORF">RIF23_07405</name>
</gene>
<proteinExistence type="predicted"/>
<dbReference type="RefSeq" id="WP_310911658.1">
    <property type="nucleotide sequence ID" value="NZ_JAVLVT010000003.1"/>
</dbReference>